<dbReference type="GO" id="GO:0005737">
    <property type="term" value="C:cytoplasm"/>
    <property type="evidence" value="ECO:0007669"/>
    <property type="project" value="InterPro"/>
</dbReference>
<dbReference type="SUPFAM" id="SSF53335">
    <property type="entry name" value="S-adenosyl-L-methionine-dependent methyltransferases"/>
    <property type="match status" value="1"/>
</dbReference>
<dbReference type="InterPro" id="IPR000014">
    <property type="entry name" value="PAS"/>
</dbReference>
<dbReference type="PANTHER" id="PTHR24422">
    <property type="entry name" value="CHEMOTAXIS PROTEIN METHYLTRANSFERASE"/>
    <property type="match status" value="1"/>
</dbReference>
<evidence type="ECO:0000259" key="3">
    <source>
        <dbReference type="PROSITE" id="PS50122"/>
    </source>
</evidence>
<dbReference type="Pfam" id="PF01739">
    <property type="entry name" value="CheR"/>
    <property type="match status" value="1"/>
</dbReference>
<dbReference type="AlphaFoldDB" id="A0A1I4NB00"/>
<dbReference type="Pfam" id="PF01339">
    <property type="entry name" value="CheB_methylest"/>
    <property type="match status" value="1"/>
</dbReference>
<dbReference type="Pfam" id="PF03705">
    <property type="entry name" value="CheR_N"/>
    <property type="match status" value="1"/>
</dbReference>
<dbReference type="GO" id="GO:0000156">
    <property type="term" value="F:phosphorelay response regulator activity"/>
    <property type="evidence" value="ECO:0007669"/>
    <property type="project" value="InterPro"/>
</dbReference>
<dbReference type="SUPFAM" id="SSF52738">
    <property type="entry name" value="Methylesterase CheB, C-terminal domain"/>
    <property type="match status" value="1"/>
</dbReference>
<dbReference type="InterPro" id="IPR000780">
    <property type="entry name" value="CheR_MeTrfase"/>
</dbReference>
<feature type="domain" description="CheR-type methyltransferase" evidence="4">
    <location>
        <begin position="228"/>
        <end position="456"/>
    </location>
</feature>
<dbReference type="SUPFAM" id="SSF55785">
    <property type="entry name" value="PYP-like sensor domain (PAS domain)"/>
    <property type="match status" value="2"/>
</dbReference>
<dbReference type="RefSeq" id="WP_090667067.1">
    <property type="nucleotide sequence ID" value="NZ_FOUF01000007.1"/>
</dbReference>
<dbReference type="InterPro" id="IPR050903">
    <property type="entry name" value="Bact_Chemotaxis_MeTrfase"/>
</dbReference>
<protein>
    <submittedName>
        <fullName evidence="5">Two-component system, chemotaxis family, CheB/CheR fusion protein</fullName>
    </submittedName>
</protein>
<dbReference type="GO" id="GO:0006935">
    <property type="term" value="P:chemotaxis"/>
    <property type="evidence" value="ECO:0007669"/>
    <property type="project" value="UniProtKB-UniRule"/>
</dbReference>
<organism evidence="5 6">
    <name type="scientific">Nitrosomonas nitrosa</name>
    <dbReference type="NCBI Taxonomy" id="52442"/>
    <lineage>
        <taxon>Bacteria</taxon>
        <taxon>Pseudomonadati</taxon>
        <taxon>Pseudomonadota</taxon>
        <taxon>Betaproteobacteria</taxon>
        <taxon>Nitrosomonadales</taxon>
        <taxon>Nitrosomonadaceae</taxon>
        <taxon>Nitrosomonas</taxon>
    </lineage>
</organism>
<dbReference type="InterPro" id="IPR022641">
    <property type="entry name" value="CheR_N"/>
</dbReference>
<dbReference type="InterPro" id="IPR035965">
    <property type="entry name" value="PAS-like_dom_sf"/>
</dbReference>
<dbReference type="InterPro" id="IPR035909">
    <property type="entry name" value="CheB_C"/>
</dbReference>
<name>A0A1I4NB00_9PROT</name>
<dbReference type="Gene3D" id="3.30.450.20">
    <property type="entry name" value="PAS domain"/>
    <property type="match status" value="2"/>
</dbReference>
<dbReference type="Pfam" id="PF13596">
    <property type="entry name" value="PAS_10"/>
    <property type="match status" value="1"/>
</dbReference>
<dbReference type="InterPro" id="IPR022642">
    <property type="entry name" value="CheR_C"/>
</dbReference>
<keyword evidence="1" id="KW-0145">Chemotaxis</keyword>
<dbReference type="GO" id="GO:0008984">
    <property type="term" value="F:protein-glutamate methylesterase activity"/>
    <property type="evidence" value="ECO:0007669"/>
    <property type="project" value="InterPro"/>
</dbReference>
<dbReference type="SMART" id="SM00138">
    <property type="entry name" value="MeTrc"/>
    <property type="match status" value="1"/>
</dbReference>
<dbReference type="GO" id="GO:0008757">
    <property type="term" value="F:S-adenosylmethionine-dependent methyltransferase activity"/>
    <property type="evidence" value="ECO:0007669"/>
    <property type="project" value="InterPro"/>
</dbReference>
<accession>A0A1I4NB00</accession>
<feature type="domain" description="CheB-type methylesterase" evidence="3">
    <location>
        <begin position="9"/>
        <end position="196"/>
    </location>
</feature>
<dbReference type="CDD" id="cd00130">
    <property type="entry name" value="PAS"/>
    <property type="match status" value="1"/>
</dbReference>
<evidence type="ECO:0000313" key="6">
    <source>
        <dbReference type="Proteomes" id="UP000199561"/>
    </source>
</evidence>
<feature type="active site" evidence="1">
    <location>
        <position position="20"/>
    </location>
</feature>
<dbReference type="SUPFAM" id="SSF47757">
    <property type="entry name" value="Chemotaxis receptor methyltransferase CheR, N-terminal domain"/>
    <property type="match status" value="1"/>
</dbReference>
<gene>
    <name evidence="5" type="ORF">SAMN05421880_10730</name>
</gene>
<dbReference type="Gene3D" id="3.40.50.180">
    <property type="entry name" value="Methylesterase CheB, C-terminal domain"/>
    <property type="match status" value="1"/>
</dbReference>
<dbReference type="InterPro" id="IPR000673">
    <property type="entry name" value="Sig_transdc_resp-reg_Me-estase"/>
</dbReference>
<evidence type="ECO:0000256" key="1">
    <source>
        <dbReference type="PROSITE-ProRule" id="PRU00050"/>
    </source>
</evidence>
<evidence type="ECO:0000256" key="2">
    <source>
        <dbReference type="SAM" id="Coils"/>
    </source>
</evidence>
<dbReference type="PRINTS" id="PR00996">
    <property type="entry name" value="CHERMTFRASE"/>
</dbReference>
<dbReference type="Proteomes" id="UP000199561">
    <property type="component" value="Unassembled WGS sequence"/>
</dbReference>
<dbReference type="PROSITE" id="PS50123">
    <property type="entry name" value="CHER"/>
    <property type="match status" value="1"/>
</dbReference>
<proteinExistence type="predicted"/>
<dbReference type="InterPro" id="IPR029063">
    <property type="entry name" value="SAM-dependent_MTases_sf"/>
</dbReference>
<dbReference type="STRING" id="52442.SAMN05421880_10730"/>
<feature type="coiled-coil region" evidence="2">
    <location>
        <begin position="656"/>
        <end position="739"/>
    </location>
</feature>
<dbReference type="EMBL" id="FOUF01000007">
    <property type="protein sequence ID" value="SFM12555.1"/>
    <property type="molecule type" value="Genomic_DNA"/>
</dbReference>
<keyword evidence="6" id="KW-1185">Reference proteome</keyword>
<evidence type="ECO:0000259" key="4">
    <source>
        <dbReference type="PROSITE" id="PS50123"/>
    </source>
</evidence>
<feature type="active site" evidence="1">
    <location>
        <position position="47"/>
    </location>
</feature>
<keyword evidence="2" id="KW-0175">Coiled coil</keyword>
<dbReference type="Gene3D" id="3.40.50.150">
    <property type="entry name" value="Vaccinia Virus protein VP39"/>
    <property type="match status" value="1"/>
</dbReference>
<evidence type="ECO:0000313" key="5">
    <source>
        <dbReference type="EMBL" id="SFM12555.1"/>
    </source>
</evidence>
<feature type="active site" evidence="1">
    <location>
        <position position="138"/>
    </location>
</feature>
<dbReference type="SMART" id="SM00091">
    <property type="entry name" value="PAS"/>
    <property type="match status" value="2"/>
</dbReference>
<dbReference type="PROSITE" id="PS50122">
    <property type="entry name" value="CHEB"/>
    <property type="match status" value="1"/>
</dbReference>
<sequence length="973" mass="109035">MIKPEKQSAFAGPIVALGASAGGLDALDRFFASLAPMDNTAFVVIQHLAPEHKTMMDTLLARHTRMRVMVATDELQLEGGHVYVIPPGATMTISGGFLRLVPRPATGITLPINAFFNSLTLEAPERAIGIILSGTGSDGTQGALALDAAGAWVLAQDPETARFDGMPRNVIATGVVDHVLSPEGLAVEVASIVTKSEIRPRSLVGSEHLREEVSLKSVLQLFSGIMQIDFSQYKPNTLLRRLERRMNATGMVNLQGYADFLSAHAEEIEALRHELLIPVTRFFRDPEAFEALSALALENLIAGRQQQSNEPIRVWVPACSTGEEAYSIAIMLLDLMAEYRCDIPMKFFATDVEPAYLERAGAGRYAEAQFENMPVEMRNRWFTAAGVGYWQVRPELRQRIVFSRHDVLADAPFTQLDLISCRNMLIYLQPSAQDRVIRRLSYALKVGGTLFLGTSENPSASDNDYLPLDTRQKIYRLQHRVTTLPPDDLLMGFNFSGRTRHAKNVYRTDQTATRSVLFRSLESLVRHYAPPAMLINAERELIHLFGDIQKFLRFRPGDASLDILHLLPQNLAPVVVTLLHSAVREKQPQKSRPVQIQTNDHTNGIQELHVTIWPLDTDAVRIEYLLVCFETPAVVPAEKLRVLEDIDLSSISSRQVEDLERELVLTRTNLQDTIQELGTTNEELQAANEELMAANEELQSTNEELQSVNEELHTINAEYQLKISELNEANADLESLTRAAQIPLIFLDAELRLTRYTPQATQLFRFRESDIGRPITDFNHGLVYPELFSEISAALEDPSPRQREVRDESGGNWLVTILSFANHRRELTRLVISCVDVSSLRDIKRLQSVLDALPAHIAVLDQNGTIQIINQSWRVFAESNDDHVLIQSGVGINYLDICRTCDMGDEYKHALLNGLSAVLERQQPHFMILYPCHTPEQQRWFLMHAVALSEGGCVVAYFNLTGWIDPACVLSFR</sequence>
<dbReference type="CDD" id="cd16434">
    <property type="entry name" value="CheB-CheR_fusion"/>
    <property type="match status" value="1"/>
</dbReference>
<reference evidence="5 6" key="1">
    <citation type="submission" date="2016-10" db="EMBL/GenBank/DDBJ databases">
        <authorList>
            <person name="de Groot N.N."/>
        </authorList>
    </citation>
    <scope>NUCLEOTIDE SEQUENCE [LARGE SCALE GENOMIC DNA]</scope>
    <source>
        <strain evidence="5 6">Nm146</strain>
    </source>
</reference>
<keyword evidence="1" id="KW-0378">Hydrolase</keyword>
<dbReference type="PANTHER" id="PTHR24422:SF27">
    <property type="entry name" value="PROTEIN-GLUTAMATE O-METHYLTRANSFERASE"/>
    <property type="match status" value="1"/>
</dbReference>